<keyword evidence="3" id="KW-1185">Reference proteome</keyword>
<reference evidence="2 3" key="1">
    <citation type="journal article" date="2019" name="Nat. Ecol. Evol.">
        <title>Megaphylogeny resolves global patterns of mushroom evolution.</title>
        <authorList>
            <person name="Varga T."/>
            <person name="Krizsan K."/>
            <person name="Foldi C."/>
            <person name="Dima B."/>
            <person name="Sanchez-Garcia M."/>
            <person name="Sanchez-Ramirez S."/>
            <person name="Szollosi G.J."/>
            <person name="Szarkandi J.G."/>
            <person name="Papp V."/>
            <person name="Albert L."/>
            <person name="Andreopoulos W."/>
            <person name="Angelini C."/>
            <person name="Antonin V."/>
            <person name="Barry K.W."/>
            <person name="Bougher N.L."/>
            <person name="Buchanan P."/>
            <person name="Buyck B."/>
            <person name="Bense V."/>
            <person name="Catcheside P."/>
            <person name="Chovatia M."/>
            <person name="Cooper J."/>
            <person name="Damon W."/>
            <person name="Desjardin D."/>
            <person name="Finy P."/>
            <person name="Geml J."/>
            <person name="Haridas S."/>
            <person name="Hughes K."/>
            <person name="Justo A."/>
            <person name="Karasinski D."/>
            <person name="Kautmanova I."/>
            <person name="Kiss B."/>
            <person name="Kocsube S."/>
            <person name="Kotiranta H."/>
            <person name="LaButti K.M."/>
            <person name="Lechner B.E."/>
            <person name="Liimatainen K."/>
            <person name="Lipzen A."/>
            <person name="Lukacs Z."/>
            <person name="Mihaltcheva S."/>
            <person name="Morgado L.N."/>
            <person name="Niskanen T."/>
            <person name="Noordeloos M.E."/>
            <person name="Ohm R.A."/>
            <person name="Ortiz-Santana B."/>
            <person name="Ovrebo C."/>
            <person name="Racz N."/>
            <person name="Riley R."/>
            <person name="Savchenko A."/>
            <person name="Shiryaev A."/>
            <person name="Soop K."/>
            <person name="Spirin V."/>
            <person name="Szebenyi C."/>
            <person name="Tomsovsky M."/>
            <person name="Tulloss R.E."/>
            <person name="Uehling J."/>
            <person name="Grigoriev I.V."/>
            <person name="Vagvolgyi C."/>
            <person name="Papp T."/>
            <person name="Martin F.M."/>
            <person name="Miettinen O."/>
            <person name="Hibbett D.S."/>
            <person name="Nagy L.G."/>
        </authorList>
    </citation>
    <scope>NUCLEOTIDE SEQUENCE [LARGE SCALE GENOMIC DNA]</scope>
    <source>
        <strain evidence="2 3">FP101781</strain>
    </source>
</reference>
<accession>A0A4Y7TTY4</accession>
<proteinExistence type="predicted"/>
<organism evidence="2 3">
    <name type="scientific">Coprinellus micaceus</name>
    <name type="common">Glistening ink-cap mushroom</name>
    <name type="synonym">Coprinus micaceus</name>
    <dbReference type="NCBI Taxonomy" id="71717"/>
    <lineage>
        <taxon>Eukaryota</taxon>
        <taxon>Fungi</taxon>
        <taxon>Dikarya</taxon>
        <taxon>Basidiomycota</taxon>
        <taxon>Agaricomycotina</taxon>
        <taxon>Agaricomycetes</taxon>
        <taxon>Agaricomycetidae</taxon>
        <taxon>Agaricales</taxon>
        <taxon>Agaricineae</taxon>
        <taxon>Psathyrellaceae</taxon>
        <taxon>Coprinellus</taxon>
    </lineage>
</organism>
<gene>
    <name evidence="2" type="ORF">FA13DRAFT_925526</name>
</gene>
<dbReference type="AlphaFoldDB" id="A0A4Y7TTY4"/>
<feature type="region of interest" description="Disordered" evidence="1">
    <location>
        <begin position="1"/>
        <end position="63"/>
    </location>
</feature>
<protein>
    <submittedName>
        <fullName evidence="2">Uncharacterized protein</fullName>
    </submittedName>
</protein>
<evidence type="ECO:0000256" key="1">
    <source>
        <dbReference type="SAM" id="MobiDB-lite"/>
    </source>
</evidence>
<sequence length="89" mass="9351">MESKVLPRMLAANAGKPMTNGGPESDPIACSPGGVDSRCDASGRKGGGATEQATSFQLGANGRDARGRPYGELGLLAFERTRWIWVSVR</sequence>
<name>A0A4Y7TTY4_COPMI</name>
<dbReference type="EMBL" id="QPFP01000004">
    <property type="protein sequence ID" value="TEB37640.1"/>
    <property type="molecule type" value="Genomic_DNA"/>
</dbReference>
<dbReference type="Proteomes" id="UP000298030">
    <property type="component" value="Unassembled WGS sequence"/>
</dbReference>
<evidence type="ECO:0000313" key="3">
    <source>
        <dbReference type="Proteomes" id="UP000298030"/>
    </source>
</evidence>
<evidence type="ECO:0000313" key="2">
    <source>
        <dbReference type="EMBL" id="TEB37640.1"/>
    </source>
</evidence>
<comment type="caution">
    <text evidence="2">The sequence shown here is derived from an EMBL/GenBank/DDBJ whole genome shotgun (WGS) entry which is preliminary data.</text>
</comment>